<name>A0AAD7A774_9AGAR</name>
<dbReference type="EMBL" id="JARIHO010000014">
    <property type="protein sequence ID" value="KAJ7350581.1"/>
    <property type="molecule type" value="Genomic_DNA"/>
</dbReference>
<evidence type="ECO:0000313" key="3">
    <source>
        <dbReference type="Proteomes" id="UP001218218"/>
    </source>
</evidence>
<feature type="region of interest" description="Disordered" evidence="1">
    <location>
        <begin position="181"/>
        <end position="200"/>
    </location>
</feature>
<keyword evidence="3" id="KW-1185">Reference proteome</keyword>
<sequence>MFGSVELRPVDVVLLPRSRRRIQLDPSIDSIIGSSTLQALIIDVFAGPPRHISANSGQGLPPCNASPSRLSSDLFQKTSHRIRINAEQDRVIRNRPELSRPKLLCGDFQTSNFTDGFLRLASTFRRSPRAGVVSRYTLPIEFGRPSALRALSEVYQAARSLGMNELKIAARSSLMKNVRRRTYPKFRRGKSKNTRSHKCT</sequence>
<evidence type="ECO:0000313" key="2">
    <source>
        <dbReference type="EMBL" id="KAJ7350581.1"/>
    </source>
</evidence>
<proteinExistence type="predicted"/>
<reference evidence="2" key="1">
    <citation type="submission" date="2023-03" db="EMBL/GenBank/DDBJ databases">
        <title>Massive genome expansion in bonnet fungi (Mycena s.s.) driven by repeated elements and novel gene families across ecological guilds.</title>
        <authorList>
            <consortium name="Lawrence Berkeley National Laboratory"/>
            <person name="Harder C.B."/>
            <person name="Miyauchi S."/>
            <person name="Viragh M."/>
            <person name="Kuo A."/>
            <person name="Thoen E."/>
            <person name="Andreopoulos B."/>
            <person name="Lu D."/>
            <person name="Skrede I."/>
            <person name="Drula E."/>
            <person name="Henrissat B."/>
            <person name="Morin E."/>
            <person name="Kohler A."/>
            <person name="Barry K."/>
            <person name="LaButti K."/>
            <person name="Morin E."/>
            <person name="Salamov A."/>
            <person name="Lipzen A."/>
            <person name="Mereny Z."/>
            <person name="Hegedus B."/>
            <person name="Baldrian P."/>
            <person name="Stursova M."/>
            <person name="Weitz H."/>
            <person name="Taylor A."/>
            <person name="Grigoriev I.V."/>
            <person name="Nagy L.G."/>
            <person name="Martin F."/>
            <person name="Kauserud H."/>
        </authorList>
    </citation>
    <scope>NUCLEOTIDE SEQUENCE</scope>
    <source>
        <strain evidence="2">CBHHK002</strain>
    </source>
</reference>
<protein>
    <submittedName>
        <fullName evidence="2">Uncharacterized protein</fullName>
    </submittedName>
</protein>
<accession>A0AAD7A774</accession>
<evidence type="ECO:0000256" key="1">
    <source>
        <dbReference type="SAM" id="MobiDB-lite"/>
    </source>
</evidence>
<dbReference type="AlphaFoldDB" id="A0AAD7A774"/>
<gene>
    <name evidence="2" type="ORF">DFH08DRAFT_861816</name>
</gene>
<comment type="caution">
    <text evidence="2">The sequence shown here is derived from an EMBL/GenBank/DDBJ whole genome shotgun (WGS) entry which is preliminary data.</text>
</comment>
<organism evidence="2 3">
    <name type="scientific">Mycena albidolilacea</name>
    <dbReference type="NCBI Taxonomy" id="1033008"/>
    <lineage>
        <taxon>Eukaryota</taxon>
        <taxon>Fungi</taxon>
        <taxon>Dikarya</taxon>
        <taxon>Basidiomycota</taxon>
        <taxon>Agaricomycotina</taxon>
        <taxon>Agaricomycetes</taxon>
        <taxon>Agaricomycetidae</taxon>
        <taxon>Agaricales</taxon>
        <taxon>Marasmiineae</taxon>
        <taxon>Mycenaceae</taxon>
        <taxon>Mycena</taxon>
    </lineage>
</organism>
<dbReference type="Proteomes" id="UP001218218">
    <property type="component" value="Unassembled WGS sequence"/>
</dbReference>